<evidence type="ECO:0000256" key="4">
    <source>
        <dbReference type="ARBA" id="ARBA00022729"/>
    </source>
</evidence>
<keyword evidence="2" id="KW-0134">Cell wall</keyword>
<dbReference type="AlphaFoldDB" id="A0AA42AY36"/>
<dbReference type="Proteomes" id="UP001177140">
    <property type="component" value="Unassembled WGS sequence"/>
</dbReference>
<dbReference type="FunFam" id="2.60.120.260:FF:000031">
    <property type="entry name" value="DUF642 family protein"/>
    <property type="match status" value="1"/>
</dbReference>
<comment type="caution">
    <text evidence="8">The sequence shown here is derived from an EMBL/GenBank/DDBJ whole genome shotgun (WGS) entry which is preliminary data.</text>
</comment>
<feature type="domain" description="DUF642" evidence="7">
    <location>
        <begin position="39"/>
        <end position="195"/>
    </location>
</feature>
<dbReference type="SUPFAM" id="SSF49785">
    <property type="entry name" value="Galactose-binding domain-like"/>
    <property type="match status" value="1"/>
</dbReference>
<keyword evidence="3" id="KW-0964">Secreted</keyword>
<comment type="subcellular location">
    <subcellularLocation>
        <location evidence="1">Secreted</location>
        <location evidence="1">Cell wall</location>
    </subcellularLocation>
</comment>
<gene>
    <name evidence="8" type="ORF">MKW94_011290</name>
</gene>
<dbReference type="PANTHER" id="PTHR31265:SF1">
    <property type="entry name" value="OS01G0756600 PROTEIN"/>
    <property type="match status" value="1"/>
</dbReference>
<protein>
    <recommendedName>
        <fullName evidence="7">DUF642 domain-containing protein</fullName>
    </recommendedName>
</protein>
<dbReference type="InterPro" id="IPR052437">
    <property type="entry name" value="Pectin_Meth_Modulator"/>
</dbReference>
<name>A0AA42AY36_PAPNU</name>
<proteinExistence type="predicted"/>
<sequence length="406" mass="44921">MVGRRGFQSHNIKWVFVSVMYLVMMMIKHHSAQDVAQDGLLKNGDFETPPTNGFSNEGVVEGSEYIPEWKSSGTVELVESGQKQGGMILIVPQGLHAVRLGNDAQISQNLKLEKGSLYSITFSAARTCAQLESLNISVPPASQSIDLQTLYNVQGWDFYSVAFQADSDDSRVVFQNPGMEDDPTCGPIIDDIAIKKLFTPDKPKDNAVINGDFEEGPWVFRNTSLGVLLPTHLDEETTTLPGWIIESNRAVRYVDSNHFDVPQGKRAIELLSGKEGIISQMVETKPDKKYSLTFAFGHAGDSCQQQPLAIMAFAGDQAQNIHYMPTANRTYDTANVTFTAKAERTRIAFYSVYYNQRSDDKSSLCGPVVDDVKVWDFTRSSTSRILSGGLSHLALICLFVLSAFVY</sequence>
<dbReference type="EMBL" id="JAJJMA010258892">
    <property type="protein sequence ID" value="MCL7044518.1"/>
    <property type="molecule type" value="Genomic_DNA"/>
</dbReference>
<keyword evidence="4 6" id="KW-0732">Signal</keyword>
<keyword evidence="9" id="KW-1185">Reference proteome</keyword>
<dbReference type="FunFam" id="2.60.120.260:FF:000091">
    <property type="entry name" value="DUF642 family protein"/>
    <property type="match status" value="1"/>
</dbReference>
<evidence type="ECO:0000256" key="3">
    <source>
        <dbReference type="ARBA" id="ARBA00022525"/>
    </source>
</evidence>
<evidence type="ECO:0000313" key="8">
    <source>
        <dbReference type="EMBL" id="MCL7044518.1"/>
    </source>
</evidence>
<dbReference type="PANTHER" id="PTHR31265">
    <property type="entry name" value="OS02G0527500 PROTEIN-RELATED"/>
    <property type="match status" value="1"/>
</dbReference>
<dbReference type="GO" id="GO:0005886">
    <property type="term" value="C:plasma membrane"/>
    <property type="evidence" value="ECO:0007669"/>
    <property type="project" value="TreeGrafter"/>
</dbReference>
<feature type="chain" id="PRO_5041275531" description="DUF642 domain-containing protein" evidence="6">
    <location>
        <begin position="33"/>
        <end position="406"/>
    </location>
</feature>
<keyword evidence="5" id="KW-0325">Glycoprotein</keyword>
<dbReference type="Pfam" id="PF04862">
    <property type="entry name" value="DUF642"/>
    <property type="match status" value="2"/>
</dbReference>
<evidence type="ECO:0000259" key="7">
    <source>
        <dbReference type="Pfam" id="PF04862"/>
    </source>
</evidence>
<feature type="signal peptide" evidence="6">
    <location>
        <begin position="1"/>
        <end position="32"/>
    </location>
</feature>
<feature type="domain" description="DUF642" evidence="7">
    <location>
        <begin position="208"/>
        <end position="374"/>
    </location>
</feature>
<dbReference type="Gene3D" id="2.60.120.260">
    <property type="entry name" value="Galactose-binding domain-like"/>
    <property type="match status" value="2"/>
</dbReference>
<evidence type="ECO:0000256" key="1">
    <source>
        <dbReference type="ARBA" id="ARBA00004191"/>
    </source>
</evidence>
<evidence type="ECO:0000256" key="5">
    <source>
        <dbReference type="ARBA" id="ARBA00023180"/>
    </source>
</evidence>
<reference evidence="8" key="1">
    <citation type="submission" date="2022-03" db="EMBL/GenBank/DDBJ databases">
        <title>A functionally conserved STORR gene fusion in Papaver species that diverged 16.8 million years ago.</title>
        <authorList>
            <person name="Catania T."/>
        </authorList>
    </citation>
    <scope>NUCLEOTIDE SEQUENCE</scope>
    <source>
        <strain evidence="8">S-191538</strain>
    </source>
</reference>
<evidence type="ECO:0000256" key="6">
    <source>
        <dbReference type="SAM" id="SignalP"/>
    </source>
</evidence>
<organism evidence="8 9">
    <name type="scientific">Papaver nudicaule</name>
    <name type="common">Iceland poppy</name>
    <dbReference type="NCBI Taxonomy" id="74823"/>
    <lineage>
        <taxon>Eukaryota</taxon>
        <taxon>Viridiplantae</taxon>
        <taxon>Streptophyta</taxon>
        <taxon>Embryophyta</taxon>
        <taxon>Tracheophyta</taxon>
        <taxon>Spermatophyta</taxon>
        <taxon>Magnoliopsida</taxon>
        <taxon>Ranunculales</taxon>
        <taxon>Papaveraceae</taxon>
        <taxon>Papaveroideae</taxon>
        <taxon>Papaver</taxon>
    </lineage>
</organism>
<dbReference type="InterPro" id="IPR008979">
    <property type="entry name" value="Galactose-bd-like_sf"/>
</dbReference>
<dbReference type="InterPro" id="IPR006946">
    <property type="entry name" value="DGR2-like_dom"/>
</dbReference>
<evidence type="ECO:0000313" key="9">
    <source>
        <dbReference type="Proteomes" id="UP001177140"/>
    </source>
</evidence>
<accession>A0AA42AY36</accession>
<evidence type="ECO:0000256" key="2">
    <source>
        <dbReference type="ARBA" id="ARBA00022512"/>
    </source>
</evidence>